<dbReference type="OrthoDB" id="5244965at2"/>
<dbReference type="PANTHER" id="PTHR34215:SF1">
    <property type="entry name" value="YLXR DOMAIN-CONTAINING PROTEIN"/>
    <property type="match status" value="1"/>
</dbReference>
<dbReference type="SUPFAM" id="SSF64376">
    <property type="entry name" value="YlxR-like"/>
    <property type="match status" value="1"/>
</dbReference>
<evidence type="ECO:0000259" key="2">
    <source>
        <dbReference type="Pfam" id="PF04296"/>
    </source>
</evidence>
<evidence type="ECO:0000313" key="4">
    <source>
        <dbReference type="Proteomes" id="UP000279336"/>
    </source>
</evidence>
<protein>
    <submittedName>
        <fullName evidence="3">DUF448 domain-containing protein</fullName>
    </submittedName>
</protein>
<dbReference type="InterPro" id="IPR007393">
    <property type="entry name" value="YlxR_dom"/>
</dbReference>
<comment type="caution">
    <text evidence="3">The sequence shown here is derived from an EMBL/GenBank/DDBJ whole genome shotgun (WGS) entry which is preliminary data.</text>
</comment>
<gene>
    <name evidence="3" type="ORF">D7U36_04685</name>
</gene>
<dbReference type="Pfam" id="PF04296">
    <property type="entry name" value="YlxR"/>
    <property type="match status" value="1"/>
</dbReference>
<dbReference type="Gene3D" id="3.30.1230.10">
    <property type="entry name" value="YlxR-like"/>
    <property type="match status" value="1"/>
</dbReference>
<dbReference type="PANTHER" id="PTHR34215">
    <property type="entry name" value="BLL0784 PROTEIN"/>
    <property type="match status" value="1"/>
</dbReference>
<evidence type="ECO:0000313" key="3">
    <source>
        <dbReference type="EMBL" id="RLP11076.1"/>
    </source>
</evidence>
<feature type="compositionally biased region" description="Basic residues" evidence="1">
    <location>
        <begin position="10"/>
        <end position="20"/>
    </location>
</feature>
<sequence>MVRRPDGIRRAPHRIHRRGATGRYPGWVSRSRPQRTCVGCRRTDDQDALRRYVRTEQGLVLDEDRRAPGRGAWVHPDPQCWAGALRGGFARSFRTPVRPEEVDRPPFG</sequence>
<dbReference type="AlphaFoldDB" id="A0A8B3FN23"/>
<proteinExistence type="predicted"/>
<dbReference type="InterPro" id="IPR037465">
    <property type="entry name" value="YlxR"/>
</dbReference>
<feature type="domain" description="YlxR" evidence="2">
    <location>
        <begin position="35"/>
        <end position="102"/>
    </location>
</feature>
<reference evidence="3 4" key="1">
    <citation type="submission" date="2018-10" db="EMBL/GenBank/DDBJ databases">
        <title>Propionibacterium australiense Genome Sequencing and Assembly.</title>
        <authorList>
            <person name="Bernier A.-M."/>
            <person name="Bernard K."/>
        </authorList>
    </citation>
    <scope>NUCLEOTIDE SEQUENCE [LARGE SCALE GENOMIC DNA]</scope>
    <source>
        <strain evidence="3 4">NML98A078</strain>
    </source>
</reference>
<organism evidence="3 4">
    <name type="scientific">Propionibacterium australiense</name>
    <dbReference type="NCBI Taxonomy" id="119981"/>
    <lineage>
        <taxon>Bacteria</taxon>
        <taxon>Bacillati</taxon>
        <taxon>Actinomycetota</taxon>
        <taxon>Actinomycetes</taxon>
        <taxon>Propionibacteriales</taxon>
        <taxon>Propionibacteriaceae</taxon>
        <taxon>Propionibacterium</taxon>
    </lineage>
</organism>
<dbReference type="InterPro" id="IPR035931">
    <property type="entry name" value="YlxR-like_sf"/>
</dbReference>
<feature type="region of interest" description="Disordered" evidence="1">
    <location>
        <begin position="1"/>
        <end position="28"/>
    </location>
</feature>
<accession>A0A8B3FN23</accession>
<dbReference type="Proteomes" id="UP000279336">
    <property type="component" value="Unassembled WGS sequence"/>
</dbReference>
<name>A0A8B3FN23_9ACTN</name>
<dbReference type="EMBL" id="RCIW01000006">
    <property type="protein sequence ID" value="RLP11076.1"/>
    <property type="molecule type" value="Genomic_DNA"/>
</dbReference>
<evidence type="ECO:0000256" key="1">
    <source>
        <dbReference type="SAM" id="MobiDB-lite"/>
    </source>
</evidence>